<keyword evidence="4 7" id="KW-0238">DNA-binding</keyword>
<dbReference type="CDD" id="cd00383">
    <property type="entry name" value="trans_reg_C"/>
    <property type="match status" value="1"/>
</dbReference>
<dbReference type="RefSeq" id="WP_191595861.1">
    <property type="nucleotide sequence ID" value="NZ_JACYFC010000006.1"/>
</dbReference>
<comment type="caution">
    <text evidence="10">The sequence shown here is derived from an EMBL/GenBank/DDBJ whole genome shotgun (WGS) entry which is preliminary data.</text>
</comment>
<dbReference type="PANTHER" id="PTHR48111">
    <property type="entry name" value="REGULATOR OF RPOS"/>
    <property type="match status" value="1"/>
</dbReference>
<proteinExistence type="predicted"/>
<dbReference type="Pfam" id="PF00486">
    <property type="entry name" value="Trans_reg_C"/>
    <property type="match status" value="1"/>
</dbReference>
<dbReference type="InterPro" id="IPR001789">
    <property type="entry name" value="Sig_transdc_resp-reg_receiver"/>
</dbReference>
<name>A0ABR8P2H0_9GAMM</name>
<evidence type="ECO:0000313" key="10">
    <source>
        <dbReference type="EMBL" id="MBD5772475.1"/>
    </source>
</evidence>
<evidence type="ECO:0000256" key="1">
    <source>
        <dbReference type="ARBA" id="ARBA00022553"/>
    </source>
</evidence>
<dbReference type="InterPro" id="IPR011006">
    <property type="entry name" value="CheY-like_superfamily"/>
</dbReference>
<evidence type="ECO:0000256" key="2">
    <source>
        <dbReference type="ARBA" id="ARBA00023012"/>
    </source>
</evidence>
<dbReference type="PROSITE" id="PS51755">
    <property type="entry name" value="OMPR_PHOB"/>
    <property type="match status" value="1"/>
</dbReference>
<evidence type="ECO:0000256" key="4">
    <source>
        <dbReference type="ARBA" id="ARBA00023125"/>
    </source>
</evidence>
<keyword evidence="1 6" id="KW-0597">Phosphoprotein</keyword>
<dbReference type="Gene3D" id="1.10.10.10">
    <property type="entry name" value="Winged helix-like DNA-binding domain superfamily/Winged helix DNA-binding domain"/>
    <property type="match status" value="1"/>
</dbReference>
<sequence>MSDTKKFILVVEDEPTLSAILCEYFEHAGFRAQSIDDGAVVIDFVRKHTPDLIILDLMLPNRDGLGIYREIRTFSEVPIIMATAKVEEIDRLIGLELGADDYICKPYSTREVVVRAKNLLRRNNTSAFISQDDLVINEPSMTATFHQQRLSLTPAEFRILVFLMKNHGKIYSRDQLMNHIYSDDRVVADRTIDSHIKNVRRKLAEVDPSSDCIKSVYGVGYKFDVM</sequence>
<dbReference type="PANTHER" id="PTHR48111:SF4">
    <property type="entry name" value="DNA-BINDING DUAL TRANSCRIPTIONAL REGULATOR OMPR"/>
    <property type="match status" value="1"/>
</dbReference>
<reference evidence="10 11" key="1">
    <citation type="submission" date="2020-09" db="EMBL/GenBank/DDBJ databases">
        <title>Marinomonas sp. nov., isolated from the cysticercosis algae of Qingdao, China.</title>
        <authorList>
            <person name="Sun X."/>
        </authorList>
    </citation>
    <scope>NUCLEOTIDE SEQUENCE [LARGE SCALE GENOMIC DNA]</scope>
    <source>
        <strain evidence="10 11">SM2066</strain>
    </source>
</reference>
<dbReference type="InterPro" id="IPR039420">
    <property type="entry name" value="WalR-like"/>
</dbReference>
<evidence type="ECO:0000259" key="8">
    <source>
        <dbReference type="PROSITE" id="PS50110"/>
    </source>
</evidence>
<evidence type="ECO:0000256" key="5">
    <source>
        <dbReference type="ARBA" id="ARBA00023163"/>
    </source>
</evidence>
<dbReference type="Gene3D" id="6.10.250.690">
    <property type="match status" value="1"/>
</dbReference>
<gene>
    <name evidence="10" type="ORF">IF202_15665</name>
</gene>
<feature type="modified residue" description="4-aspartylphosphate" evidence="6">
    <location>
        <position position="56"/>
    </location>
</feature>
<dbReference type="SMART" id="SM00448">
    <property type="entry name" value="REC"/>
    <property type="match status" value="1"/>
</dbReference>
<dbReference type="PROSITE" id="PS50110">
    <property type="entry name" value="RESPONSE_REGULATORY"/>
    <property type="match status" value="1"/>
</dbReference>
<dbReference type="SUPFAM" id="SSF46894">
    <property type="entry name" value="C-terminal effector domain of the bipartite response regulators"/>
    <property type="match status" value="1"/>
</dbReference>
<keyword evidence="11" id="KW-1185">Reference proteome</keyword>
<dbReference type="EMBL" id="JACYFC010000006">
    <property type="protein sequence ID" value="MBD5772475.1"/>
    <property type="molecule type" value="Genomic_DNA"/>
</dbReference>
<keyword evidence="3" id="KW-0805">Transcription regulation</keyword>
<dbReference type="SMART" id="SM00862">
    <property type="entry name" value="Trans_reg_C"/>
    <property type="match status" value="1"/>
</dbReference>
<dbReference type="InterPro" id="IPR036388">
    <property type="entry name" value="WH-like_DNA-bd_sf"/>
</dbReference>
<evidence type="ECO:0000313" key="11">
    <source>
        <dbReference type="Proteomes" id="UP000604161"/>
    </source>
</evidence>
<evidence type="ECO:0000256" key="7">
    <source>
        <dbReference type="PROSITE-ProRule" id="PRU01091"/>
    </source>
</evidence>
<evidence type="ECO:0000259" key="9">
    <source>
        <dbReference type="PROSITE" id="PS51755"/>
    </source>
</evidence>
<dbReference type="InterPro" id="IPR001867">
    <property type="entry name" value="OmpR/PhoB-type_DNA-bd"/>
</dbReference>
<keyword evidence="2" id="KW-0902">Two-component regulatory system</keyword>
<dbReference type="Gene3D" id="3.40.50.2300">
    <property type="match status" value="1"/>
</dbReference>
<organism evidence="10 11">
    <name type="scientific">Marinomonas colpomeniae</name>
    <dbReference type="NCBI Taxonomy" id="2774408"/>
    <lineage>
        <taxon>Bacteria</taxon>
        <taxon>Pseudomonadati</taxon>
        <taxon>Pseudomonadota</taxon>
        <taxon>Gammaproteobacteria</taxon>
        <taxon>Oceanospirillales</taxon>
        <taxon>Oceanospirillaceae</taxon>
        <taxon>Marinomonas</taxon>
    </lineage>
</organism>
<dbReference type="Pfam" id="PF00072">
    <property type="entry name" value="Response_reg"/>
    <property type="match status" value="1"/>
</dbReference>
<dbReference type="Proteomes" id="UP000604161">
    <property type="component" value="Unassembled WGS sequence"/>
</dbReference>
<feature type="domain" description="Response regulatory" evidence="8">
    <location>
        <begin position="7"/>
        <end position="120"/>
    </location>
</feature>
<evidence type="ECO:0000256" key="3">
    <source>
        <dbReference type="ARBA" id="ARBA00023015"/>
    </source>
</evidence>
<dbReference type="SUPFAM" id="SSF52172">
    <property type="entry name" value="CheY-like"/>
    <property type="match status" value="1"/>
</dbReference>
<dbReference type="InterPro" id="IPR016032">
    <property type="entry name" value="Sig_transdc_resp-reg_C-effctor"/>
</dbReference>
<feature type="DNA-binding region" description="OmpR/PhoB-type" evidence="7">
    <location>
        <begin position="126"/>
        <end position="225"/>
    </location>
</feature>
<keyword evidence="5" id="KW-0804">Transcription</keyword>
<feature type="domain" description="OmpR/PhoB-type" evidence="9">
    <location>
        <begin position="126"/>
        <end position="225"/>
    </location>
</feature>
<evidence type="ECO:0000256" key="6">
    <source>
        <dbReference type="PROSITE-ProRule" id="PRU00169"/>
    </source>
</evidence>
<accession>A0ABR8P2H0</accession>
<protein>
    <submittedName>
        <fullName evidence="10">Response regulator</fullName>
    </submittedName>
</protein>